<feature type="compositionally biased region" description="Low complexity" evidence="1">
    <location>
        <begin position="392"/>
        <end position="408"/>
    </location>
</feature>
<organism evidence="3">
    <name type="scientific">Dermatophagoides farinae</name>
    <name type="common">American house dust mite</name>
    <dbReference type="NCBI Taxonomy" id="6954"/>
    <lineage>
        <taxon>Eukaryota</taxon>
        <taxon>Metazoa</taxon>
        <taxon>Ecdysozoa</taxon>
        <taxon>Arthropoda</taxon>
        <taxon>Chelicerata</taxon>
        <taxon>Arachnida</taxon>
        <taxon>Acari</taxon>
        <taxon>Acariformes</taxon>
        <taxon>Sarcoptiformes</taxon>
        <taxon>Astigmata</taxon>
        <taxon>Psoroptidia</taxon>
        <taxon>Analgoidea</taxon>
        <taxon>Pyroglyphidae</taxon>
        <taxon>Dermatophagoidinae</taxon>
        <taxon>Dermatophagoides</taxon>
    </lineage>
</organism>
<evidence type="ECO:0000256" key="1">
    <source>
        <dbReference type="SAM" id="MobiDB-lite"/>
    </source>
</evidence>
<feature type="compositionally biased region" description="Low complexity" evidence="1">
    <location>
        <begin position="254"/>
        <end position="275"/>
    </location>
</feature>
<feature type="region of interest" description="Disordered" evidence="1">
    <location>
        <begin position="182"/>
        <end position="202"/>
    </location>
</feature>
<sequence>MNLFDNCPSIIMGYNRQRNFISFIIIIILIIFSCFSISFINGQDTSEDESNHSSPSSSSSSESVSSEDRSSYGERLAESSYTFTSTFAREPKEETNIYSSGINAILNSDGFLNQMDKFSGSDTKYRPQGPVEMAVHSKKTVEVIPVKFEDGNDGEPQVIEISPYEVPVSIVFKTQTNKLNVNQEHKSEPAEEPKEINSEEEPHRVIHNVYRPVIQEVTEVVQPFRKVLQKVEPVIEEMKTIISKAAPQDGSIVQQQQQQQHHQQQQQQQQQQRQQFRTQGPFGFGDNAKIHRFTEYQPMAYGSEIVGKVEPAPSPLLPSRILNHENKSILHRFGSESNNDLQNLAESNSSSSPSLSSGTNNSVLEPTEFNDKEANLHYNDIIKQYIDNLLSKKQQQQQQQKSTKSSSSLPINANSIKMMNIPMKSMMPMKLSNDVDNNNKENNQNNDDDNNNNNGKKFKIIKEFRISLNDIKKQLANPIMMMRPFGSFSVSGQIVGPQTTINNRLATDVAGKMRIMRPNTSFLQQQPSTQSARFIKTDGTIGKLKEFKRRSRSAYGGINNVAGPLRTYHYMNFKRFGDIAPTSISDYRLNHNHHHHHNSNNNNNHQHHLHQNHHYHNHDQQIRRRSMMMNEPLVSSSSTPLSSPSSSSSEEHINLYSQNNFRFARRYRN</sequence>
<feature type="region of interest" description="Disordered" evidence="1">
    <location>
        <begin position="45"/>
        <end position="75"/>
    </location>
</feature>
<feature type="region of interest" description="Disordered" evidence="1">
    <location>
        <begin position="392"/>
        <end position="413"/>
    </location>
</feature>
<dbReference type="InterPro" id="IPR053019">
    <property type="entry name" value="GATA_zinc_finger"/>
</dbReference>
<feature type="region of interest" description="Disordered" evidence="1">
    <location>
        <begin position="590"/>
        <end position="653"/>
    </location>
</feature>
<dbReference type="PANTHER" id="PTHR23353">
    <property type="entry name" value="RAB-GAP/TBC-RELATED"/>
    <property type="match status" value="1"/>
</dbReference>
<feature type="region of interest" description="Disordered" evidence="1">
    <location>
        <begin position="249"/>
        <end position="284"/>
    </location>
</feature>
<feature type="transmembrane region" description="Helical" evidence="2">
    <location>
        <begin position="20"/>
        <end position="40"/>
    </location>
</feature>
<name>A0A9D4SIQ3_DERFA</name>
<accession>A0A9D4SIQ3</accession>
<dbReference type="PANTHER" id="PTHR23353:SF23">
    <property type="entry name" value="PROTEIN HAIRLESS"/>
    <property type="match status" value="1"/>
</dbReference>
<comment type="caution">
    <text evidence="3">The sequence shown here is derived from an EMBL/GenBank/DDBJ whole genome shotgun (WGS) entry which is preliminary data.</text>
</comment>
<feature type="compositionally biased region" description="Low complexity" evidence="1">
    <location>
        <begin position="52"/>
        <end position="64"/>
    </location>
</feature>
<feature type="compositionally biased region" description="Basic residues" evidence="1">
    <location>
        <begin position="605"/>
        <end position="616"/>
    </location>
</feature>
<keyword evidence="2" id="KW-1133">Transmembrane helix</keyword>
<dbReference type="EMBL" id="SDOV01000002">
    <property type="protein sequence ID" value="KAH7644004.1"/>
    <property type="molecule type" value="Genomic_DNA"/>
</dbReference>
<proteinExistence type="predicted"/>
<evidence type="ECO:0000313" key="3">
    <source>
        <dbReference type="EMBL" id="KAH7644004.1"/>
    </source>
</evidence>
<feature type="compositionally biased region" description="Basic and acidic residues" evidence="1">
    <location>
        <begin position="66"/>
        <end position="75"/>
    </location>
</feature>
<feature type="compositionally biased region" description="Low complexity" evidence="1">
    <location>
        <begin position="347"/>
        <end position="362"/>
    </location>
</feature>
<feature type="compositionally biased region" description="Basic and acidic residues" evidence="1">
    <location>
        <begin position="183"/>
        <end position="202"/>
    </location>
</feature>
<feature type="compositionally biased region" description="Low complexity" evidence="1">
    <location>
        <begin position="428"/>
        <end position="445"/>
    </location>
</feature>
<evidence type="ECO:0000256" key="2">
    <source>
        <dbReference type="SAM" id="Phobius"/>
    </source>
</evidence>
<feature type="region of interest" description="Disordered" evidence="1">
    <location>
        <begin position="340"/>
        <end position="365"/>
    </location>
</feature>
<feature type="region of interest" description="Disordered" evidence="1">
    <location>
        <begin position="428"/>
        <end position="455"/>
    </location>
</feature>
<keyword evidence="2" id="KW-0472">Membrane</keyword>
<dbReference type="AlphaFoldDB" id="A0A9D4SIQ3"/>
<gene>
    <name evidence="3" type="ORF">HUG17_6366</name>
</gene>
<protein>
    <submittedName>
        <fullName evidence="3">Uncharacterized protein</fullName>
    </submittedName>
</protein>
<reference evidence="3" key="2">
    <citation type="journal article" date="2021" name="World Allergy Organ. J.">
        <title>Chromosome-level assembly of Dermatophagoides farinae genome and transcriptome reveals two novel allergens Der f 37 and Der f 39.</title>
        <authorList>
            <person name="Chen J."/>
            <person name="Cai Z."/>
            <person name="Fan D."/>
            <person name="Hu J."/>
            <person name="Hou Y."/>
            <person name="He Y."/>
            <person name="Zhang Z."/>
            <person name="Zhao Z."/>
            <person name="Gao P."/>
            <person name="Hu W."/>
            <person name="Sun J."/>
            <person name="Li J."/>
            <person name="Ji K."/>
        </authorList>
    </citation>
    <scope>NUCLEOTIDE SEQUENCE</scope>
    <source>
        <strain evidence="3">JKM2019</strain>
    </source>
</reference>
<reference evidence="3" key="1">
    <citation type="submission" date="2020-06" db="EMBL/GenBank/DDBJ databases">
        <authorList>
            <person name="Ji K."/>
            <person name="Li J."/>
        </authorList>
    </citation>
    <scope>NUCLEOTIDE SEQUENCE</scope>
    <source>
        <strain evidence="3">JKM2019</strain>
        <tissue evidence="3">Whole body</tissue>
    </source>
</reference>
<keyword evidence="2" id="KW-0812">Transmembrane</keyword>
<dbReference type="Proteomes" id="UP000828236">
    <property type="component" value="Unassembled WGS sequence"/>
</dbReference>
<feature type="compositionally biased region" description="Low complexity" evidence="1">
    <location>
        <begin position="635"/>
        <end position="648"/>
    </location>
</feature>